<dbReference type="Proteomes" id="UP000175706">
    <property type="component" value="Unassembled WGS sequence"/>
</dbReference>
<sequence>MKTLIEIYQEEQKLYEEKEVRLKAQEAAEKEWQEAISRLQEEKAKVLDHERNKREGVAMSRMIVG</sequence>
<evidence type="ECO:0000313" key="2">
    <source>
        <dbReference type="EMBL" id="OFD78383.1"/>
    </source>
</evidence>
<evidence type="ECO:0000313" key="3">
    <source>
        <dbReference type="Proteomes" id="UP000175706"/>
    </source>
</evidence>
<name>A0A1E8B6W2_BACMY</name>
<organism evidence="2 3">
    <name type="scientific">Bacillus mycoides</name>
    <dbReference type="NCBI Taxonomy" id="1405"/>
    <lineage>
        <taxon>Bacteria</taxon>
        <taxon>Bacillati</taxon>
        <taxon>Bacillota</taxon>
        <taxon>Bacilli</taxon>
        <taxon>Bacillales</taxon>
        <taxon>Bacillaceae</taxon>
        <taxon>Bacillus</taxon>
        <taxon>Bacillus cereus group</taxon>
    </lineage>
</organism>
<dbReference type="EMBL" id="LXLT01000035">
    <property type="protein sequence ID" value="OFD78383.1"/>
    <property type="molecule type" value="Genomic_DNA"/>
</dbReference>
<dbReference type="AlphaFoldDB" id="A0A1E8B6W2"/>
<feature type="coiled-coil region" evidence="1">
    <location>
        <begin position="5"/>
        <end position="45"/>
    </location>
</feature>
<accession>A0A1E8B6W2</accession>
<reference evidence="2 3" key="1">
    <citation type="submission" date="2016-05" db="EMBL/GenBank/DDBJ databases">
        <title>Bacillus thuringiensis and Bacillus weihenstephanensis as novel biocontrol agents of wilt causing Verticillium species.</title>
        <authorList>
            <person name="Hollensteiner J."/>
            <person name="Wemheuer F."/>
            <person name="Harting R."/>
            <person name="Kolarzyk A."/>
            <person name="Diaz-Valerio S."/>
            <person name="Poehlein A."/>
            <person name="Brzuszkiewicz E."/>
            <person name="Nesemann K."/>
            <person name="Braus-Stromeyer S."/>
            <person name="Braus G."/>
            <person name="Daniel R."/>
            <person name="Liesegang H."/>
        </authorList>
    </citation>
    <scope>NUCLEOTIDE SEQUENCE [LARGE SCALE GENOMIC DNA]</scope>
    <source>
        <strain evidence="2 3">GOE8</strain>
    </source>
</reference>
<gene>
    <name evidence="2" type="ORF">BWGOE8_28930</name>
</gene>
<keyword evidence="1" id="KW-0175">Coiled coil</keyword>
<comment type="caution">
    <text evidence="2">The sequence shown here is derived from an EMBL/GenBank/DDBJ whole genome shotgun (WGS) entry which is preliminary data.</text>
</comment>
<proteinExistence type="predicted"/>
<evidence type="ECO:0000256" key="1">
    <source>
        <dbReference type="SAM" id="Coils"/>
    </source>
</evidence>
<dbReference type="RefSeq" id="WP_070143540.1">
    <property type="nucleotide sequence ID" value="NZ_CP036084.1"/>
</dbReference>
<protein>
    <submittedName>
        <fullName evidence="2">Uncharacterized protein</fullName>
    </submittedName>
</protein>